<dbReference type="InterPro" id="IPR036259">
    <property type="entry name" value="MFS_trans_sf"/>
</dbReference>
<feature type="region of interest" description="Disordered" evidence="6">
    <location>
        <begin position="556"/>
        <end position="579"/>
    </location>
</feature>
<evidence type="ECO:0000256" key="4">
    <source>
        <dbReference type="ARBA" id="ARBA00022989"/>
    </source>
</evidence>
<feature type="transmembrane region" description="Helical" evidence="7">
    <location>
        <begin position="167"/>
        <end position="188"/>
    </location>
</feature>
<accession>A0A168AJX2</accession>
<evidence type="ECO:0000256" key="1">
    <source>
        <dbReference type="ARBA" id="ARBA00004651"/>
    </source>
</evidence>
<feature type="transmembrane region" description="Helical" evidence="7">
    <location>
        <begin position="371"/>
        <end position="393"/>
    </location>
</feature>
<dbReference type="AlphaFoldDB" id="A0A168AJX2"/>
<protein>
    <submittedName>
        <fullName evidence="9">MFS drug transporter</fullName>
    </submittedName>
</protein>
<dbReference type="OrthoDB" id="5141738at2759"/>
<gene>
    <name evidence="9" type="ORF">AAP_02111</name>
</gene>
<evidence type="ECO:0000256" key="2">
    <source>
        <dbReference type="ARBA" id="ARBA00008335"/>
    </source>
</evidence>
<name>A0A168AJX2_9EURO</name>
<feature type="transmembrane region" description="Helical" evidence="7">
    <location>
        <begin position="506"/>
        <end position="526"/>
    </location>
</feature>
<evidence type="ECO:0000259" key="8">
    <source>
        <dbReference type="PROSITE" id="PS50850"/>
    </source>
</evidence>
<keyword evidence="5 7" id="KW-0472">Membrane</keyword>
<evidence type="ECO:0000313" key="10">
    <source>
        <dbReference type="Proteomes" id="UP000242877"/>
    </source>
</evidence>
<dbReference type="SUPFAM" id="SSF103473">
    <property type="entry name" value="MFS general substrate transporter"/>
    <property type="match status" value="1"/>
</dbReference>
<feature type="compositionally biased region" description="Basic and acidic residues" evidence="6">
    <location>
        <begin position="38"/>
        <end position="47"/>
    </location>
</feature>
<keyword evidence="3 7" id="KW-0812">Transmembrane</keyword>
<dbReference type="FunFam" id="1.20.1250.20:FF:000082">
    <property type="entry name" value="MFS multidrug transporter, putative"/>
    <property type="match status" value="1"/>
</dbReference>
<dbReference type="CDD" id="cd17323">
    <property type="entry name" value="MFS_Tpo1_MDR_like"/>
    <property type="match status" value="1"/>
</dbReference>
<dbReference type="PANTHER" id="PTHR23502:SF74">
    <property type="entry name" value="MAJOR FACILITATOR SUPERFAMILY (MFS) PROFILE DOMAIN-CONTAINING PROTEIN"/>
    <property type="match status" value="1"/>
</dbReference>
<evidence type="ECO:0000256" key="5">
    <source>
        <dbReference type="ARBA" id="ARBA00023136"/>
    </source>
</evidence>
<feature type="transmembrane region" description="Helical" evidence="7">
    <location>
        <begin position="472"/>
        <end position="494"/>
    </location>
</feature>
<evidence type="ECO:0000256" key="7">
    <source>
        <dbReference type="SAM" id="Phobius"/>
    </source>
</evidence>
<feature type="transmembrane region" description="Helical" evidence="7">
    <location>
        <begin position="194"/>
        <end position="214"/>
    </location>
</feature>
<dbReference type="InterPro" id="IPR011701">
    <property type="entry name" value="MFS"/>
</dbReference>
<evidence type="ECO:0000256" key="3">
    <source>
        <dbReference type="ARBA" id="ARBA00022692"/>
    </source>
</evidence>
<evidence type="ECO:0000256" key="6">
    <source>
        <dbReference type="SAM" id="MobiDB-lite"/>
    </source>
</evidence>
<feature type="transmembrane region" description="Helical" evidence="7">
    <location>
        <begin position="332"/>
        <end position="351"/>
    </location>
</feature>
<dbReference type="Pfam" id="PF07690">
    <property type="entry name" value="MFS_1"/>
    <property type="match status" value="1"/>
</dbReference>
<feature type="transmembrane region" description="Helical" evidence="7">
    <location>
        <begin position="444"/>
        <end position="465"/>
    </location>
</feature>
<feature type="transmembrane region" description="Helical" evidence="7">
    <location>
        <begin position="137"/>
        <end position="155"/>
    </location>
</feature>
<dbReference type="EMBL" id="AZGZ01000007">
    <property type="protein sequence ID" value="KZZ94018.1"/>
    <property type="molecule type" value="Genomic_DNA"/>
</dbReference>
<reference evidence="9 10" key="1">
    <citation type="journal article" date="2016" name="Genome Biol. Evol.">
        <title>Divergent and convergent evolution of fungal pathogenicity.</title>
        <authorList>
            <person name="Shang Y."/>
            <person name="Xiao G."/>
            <person name="Zheng P."/>
            <person name="Cen K."/>
            <person name="Zhan S."/>
            <person name="Wang C."/>
        </authorList>
    </citation>
    <scope>NUCLEOTIDE SEQUENCE [LARGE SCALE GENOMIC DNA]</scope>
    <source>
        <strain evidence="9 10">ARSEF 7405</strain>
    </source>
</reference>
<organism evidence="9 10">
    <name type="scientific">Ascosphaera apis ARSEF 7405</name>
    <dbReference type="NCBI Taxonomy" id="392613"/>
    <lineage>
        <taxon>Eukaryota</taxon>
        <taxon>Fungi</taxon>
        <taxon>Dikarya</taxon>
        <taxon>Ascomycota</taxon>
        <taxon>Pezizomycotina</taxon>
        <taxon>Eurotiomycetes</taxon>
        <taxon>Eurotiomycetidae</taxon>
        <taxon>Onygenales</taxon>
        <taxon>Ascosphaeraceae</taxon>
        <taxon>Ascosphaera</taxon>
    </lineage>
</organism>
<dbReference type="VEuPathDB" id="FungiDB:AAP_02111"/>
<dbReference type="Gene3D" id="1.20.1250.20">
    <property type="entry name" value="MFS general substrate transporter like domains"/>
    <property type="match status" value="1"/>
</dbReference>
<dbReference type="PROSITE" id="PS50850">
    <property type="entry name" value="MFS"/>
    <property type="match status" value="1"/>
</dbReference>
<feature type="region of interest" description="Disordered" evidence="6">
    <location>
        <begin position="1"/>
        <end position="56"/>
    </location>
</feature>
<proteinExistence type="inferred from homology"/>
<keyword evidence="4 7" id="KW-1133">Transmembrane helix</keyword>
<dbReference type="GO" id="GO:0005886">
    <property type="term" value="C:plasma membrane"/>
    <property type="evidence" value="ECO:0007669"/>
    <property type="project" value="UniProtKB-SubCell"/>
</dbReference>
<feature type="domain" description="Major facilitator superfamily (MFS) profile" evidence="8">
    <location>
        <begin position="100"/>
        <end position="532"/>
    </location>
</feature>
<comment type="subcellular location">
    <subcellularLocation>
        <location evidence="1">Cell membrane</location>
        <topology evidence="1">Multi-pass membrane protein</topology>
    </subcellularLocation>
</comment>
<comment type="similarity">
    <text evidence="2">Belongs to the major facilitator superfamily.</text>
</comment>
<feature type="transmembrane region" description="Helical" evidence="7">
    <location>
        <begin position="98"/>
        <end position="117"/>
    </location>
</feature>
<dbReference type="GO" id="GO:0022857">
    <property type="term" value="F:transmembrane transporter activity"/>
    <property type="evidence" value="ECO:0007669"/>
    <property type="project" value="InterPro"/>
</dbReference>
<feature type="transmembrane region" description="Helical" evidence="7">
    <location>
        <begin position="413"/>
        <end position="432"/>
    </location>
</feature>
<dbReference type="InterPro" id="IPR020846">
    <property type="entry name" value="MFS_dom"/>
</dbReference>
<dbReference type="PANTHER" id="PTHR23502">
    <property type="entry name" value="MAJOR FACILITATOR SUPERFAMILY"/>
    <property type="match status" value="1"/>
</dbReference>
<dbReference type="Proteomes" id="UP000242877">
    <property type="component" value="Unassembled WGS sequence"/>
</dbReference>
<evidence type="ECO:0000313" key="9">
    <source>
        <dbReference type="EMBL" id="KZZ94018.1"/>
    </source>
</evidence>
<keyword evidence="10" id="KW-1185">Reference proteome</keyword>
<comment type="caution">
    <text evidence="9">The sequence shown here is derived from an EMBL/GenBank/DDBJ whole genome shotgun (WGS) entry which is preliminary data.</text>
</comment>
<sequence>MADHQPQRPSMPPREQTITGDYESDHTLPVSEADDEEIQRYRTHESHGSQQPPIEKVRSNFEEDLEGYRIRKVASKTVVFFGPDDPGDPANWSKMRKAHVLIAGMLAVLNSTFGSSIPSGAVPSIAKHYGVTSTIQQVLPISLFLLGYVFGPLICGPLSEAYGRRPLLVIPFCCFALFTMACALTPSWNALLGFRFLLGLFGASPNAVVGGLYADVFTDPKTRGRVMATYMTSTAFGPVIAPAISGYVSTTIGWRWVFWIDLCFNGFTAPWIFLLPETYGPIILKRRAAQLRKETGHNKIVSQFDIEDRRNLKKMAKVTLTRPMRMFVRESIVLFTCLYLALVYAIFYLFFQAYPLIFTDLYGMGSGKEGLMYLPIGGGVAIAGFMFVCYDRIYARAVERNAPWVQIEEYRRLPLACIGGPLYMVALFWLGWTSRADVPWVVPMLSGILFGMGFVLIFMAMLNYLSDAYETFAASAQAMASCARSVLAVVLPLATRPMFHRLGIDWGCSLLAFFSLAMSLIPFAFIKWGNSIRESSKFCQELKQLKEEEQRFNEEIERSGSVVAGDESEEGVGGVDVNGQEVNEDLEKGGVLAGRHHLSS</sequence>